<accession>A0A1H9ZW98</accession>
<dbReference type="Pfam" id="PF00005">
    <property type="entry name" value="ABC_tran"/>
    <property type="match status" value="1"/>
</dbReference>
<dbReference type="Proteomes" id="UP000243819">
    <property type="component" value="Unassembled WGS sequence"/>
</dbReference>
<evidence type="ECO:0000256" key="2">
    <source>
        <dbReference type="ARBA" id="ARBA00022448"/>
    </source>
</evidence>
<dbReference type="GO" id="GO:0005524">
    <property type="term" value="F:ATP binding"/>
    <property type="evidence" value="ECO:0007669"/>
    <property type="project" value="UniProtKB-KW"/>
</dbReference>
<dbReference type="AlphaFoldDB" id="A0A1H9ZW98"/>
<dbReference type="SMART" id="SM00382">
    <property type="entry name" value="AAA"/>
    <property type="match status" value="1"/>
</dbReference>
<keyword evidence="3" id="KW-0547">Nucleotide-binding</keyword>
<name>A0A1H9ZW98_9FIRM</name>
<evidence type="ECO:0000256" key="3">
    <source>
        <dbReference type="ARBA" id="ARBA00022741"/>
    </source>
</evidence>
<dbReference type="GO" id="GO:0016887">
    <property type="term" value="F:ATP hydrolysis activity"/>
    <property type="evidence" value="ECO:0007669"/>
    <property type="project" value="InterPro"/>
</dbReference>
<evidence type="ECO:0000313" key="7">
    <source>
        <dbReference type="Proteomes" id="UP000243819"/>
    </source>
</evidence>
<dbReference type="PROSITE" id="PS50893">
    <property type="entry name" value="ABC_TRANSPORTER_2"/>
    <property type="match status" value="1"/>
</dbReference>
<dbReference type="EMBL" id="FOIF01000014">
    <property type="protein sequence ID" value="SES85977.1"/>
    <property type="molecule type" value="Genomic_DNA"/>
</dbReference>
<dbReference type="SUPFAM" id="SSF52540">
    <property type="entry name" value="P-loop containing nucleoside triphosphate hydrolases"/>
    <property type="match status" value="1"/>
</dbReference>
<dbReference type="Gene3D" id="3.40.50.300">
    <property type="entry name" value="P-loop containing nucleotide triphosphate hydrolases"/>
    <property type="match status" value="1"/>
</dbReference>
<dbReference type="PANTHER" id="PTHR43335">
    <property type="entry name" value="ABC TRANSPORTER, ATP-BINDING PROTEIN"/>
    <property type="match status" value="1"/>
</dbReference>
<dbReference type="InterPro" id="IPR003593">
    <property type="entry name" value="AAA+_ATPase"/>
</dbReference>
<dbReference type="PANTHER" id="PTHR43335:SF4">
    <property type="entry name" value="ABC TRANSPORTER, ATP-BINDING PROTEIN"/>
    <property type="match status" value="1"/>
</dbReference>
<proteinExistence type="inferred from homology"/>
<evidence type="ECO:0000313" key="6">
    <source>
        <dbReference type="EMBL" id="SES85977.1"/>
    </source>
</evidence>
<keyword evidence="4 6" id="KW-0067">ATP-binding</keyword>
<reference evidence="7" key="1">
    <citation type="submission" date="2016-10" db="EMBL/GenBank/DDBJ databases">
        <authorList>
            <person name="Varghese N."/>
            <person name="Submissions S."/>
        </authorList>
    </citation>
    <scope>NUCLEOTIDE SEQUENCE [LARGE SCALE GENOMIC DNA]</scope>
    <source>
        <strain evidence="7">DSM 13577</strain>
    </source>
</reference>
<dbReference type="InterPro" id="IPR017871">
    <property type="entry name" value="ABC_transporter-like_CS"/>
</dbReference>
<gene>
    <name evidence="6" type="ORF">SAMN03080614_10148</name>
</gene>
<dbReference type="PROSITE" id="PS00211">
    <property type="entry name" value="ABC_TRANSPORTER_1"/>
    <property type="match status" value="1"/>
</dbReference>
<dbReference type="STRING" id="1120990.SAMN03080614_10148"/>
<evidence type="ECO:0000256" key="4">
    <source>
        <dbReference type="ARBA" id="ARBA00022840"/>
    </source>
</evidence>
<feature type="domain" description="ABC transporter" evidence="5">
    <location>
        <begin position="9"/>
        <end position="237"/>
    </location>
</feature>
<dbReference type="InterPro" id="IPR003439">
    <property type="entry name" value="ABC_transporter-like_ATP-bd"/>
</dbReference>
<protein>
    <submittedName>
        <fullName evidence="6">ABC-2 type transport system ATP-binding protein</fullName>
    </submittedName>
</protein>
<organism evidence="6 7">
    <name type="scientific">Anaerobranca gottschalkii DSM 13577</name>
    <dbReference type="NCBI Taxonomy" id="1120990"/>
    <lineage>
        <taxon>Bacteria</taxon>
        <taxon>Bacillati</taxon>
        <taxon>Bacillota</taxon>
        <taxon>Clostridia</taxon>
        <taxon>Eubacteriales</taxon>
        <taxon>Proteinivoracaceae</taxon>
        <taxon>Anaerobranca</taxon>
    </lineage>
</organism>
<keyword evidence="7" id="KW-1185">Reference proteome</keyword>
<evidence type="ECO:0000256" key="1">
    <source>
        <dbReference type="ARBA" id="ARBA00005417"/>
    </source>
</evidence>
<comment type="similarity">
    <text evidence="1">Belongs to the ABC transporter superfamily.</text>
</comment>
<keyword evidence="2" id="KW-0813">Transport</keyword>
<sequence length="309" mass="34633">MLNLDNIVLTTENLTKKFKKKTVVDNLNISIQQGDIFGFLGPNGAGKTTTIRMLVGLIKPTSGKITIFGKDLQQDFTEVIKDIGAIVENPELYPFYTGRQNLIHFAKLSGEVDKNRIEEVIRLVRLENRIDTKVKTYSLGMRQRLGLAQALLNRPKLLILDEPTNGLDPQGMKEVREIISHLAREEKITIFISSHLLHEIEQLCNKVAIISNGKLVVQGKVEELLSKDQQRANIEVDNVSKAMEILNTLPFVQEVKSVDNKIKVKFVGDSLGKINKHLVLGDIEVKSLVKENGQLEEFFLNLTGGDQIA</sequence>
<evidence type="ECO:0000259" key="5">
    <source>
        <dbReference type="PROSITE" id="PS50893"/>
    </source>
</evidence>
<dbReference type="InterPro" id="IPR027417">
    <property type="entry name" value="P-loop_NTPase"/>
</dbReference>